<dbReference type="STRING" id="1218173.BALCAV_0202540"/>
<dbReference type="InterPro" id="IPR020904">
    <property type="entry name" value="Sc_DH/Rdtase_CS"/>
</dbReference>
<dbReference type="PROSITE" id="PS00061">
    <property type="entry name" value="ADH_SHORT"/>
    <property type="match status" value="1"/>
</dbReference>
<dbReference type="Gene3D" id="3.40.50.720">
    <property type="entry name" value="NAD(P)-binding Rossmann-like Domain"/>
    <property type="match status" value="1"/>
</dbReference>
<name>A0A094XJ83_ALKAL</name>
<reference evidence="4 6" key="1">
    <citation type="journal article" date="2014" name="Genome Announc.">
        <title>Draft Genome Sequence of Bacillus alcalophilus AV1934, a Classic Alkaliphile Isolated from Human Feces in 1934.</title>
        <authorList>
            <person name="Attie O."/>
            <person name="Jayaprakash A."/>
            <person name="Shah H."/>
            <person name="Paulsen I.T."/>
            <person name="Morino M."/>
            <person name="Takahashi Y."/>
            <person name="Narumi I."/>
            <person name="Sachidanandam R."/>
            <person name="Satoh K."/>
            <person name="Ito M."/>
            <person name="Krulwich T.A."/>
        </authorList>
    </citation>
    <scope>NUCLEOTIDE SEQUENCE [LARGE SCALE GENOMIC DNA]</scope>
    <source>
        <strain evidence="4 6">AV1934</strain>
    </source>
</reference>
<evidence type="ECO:0000313" key="5">
    <source>
        <dbReference type="EMBL" id="THG88646.1"/>
    </source>
</evidence>
<dbReference type="PANTHER" id="PTHR42901">
    <property type="entry name" value="ALCOHOL DEHYDROGENASE"/>
    <property type="match status" value="1"/>
</dbReference>
<keyword evidence="6" id="KW-1185">Reference proteome</keyword>
<dbReference type="Pfam" id="PF00106">
    <property type="entry name" value="adh_short"/>
    <property type="match status" value="1"/>
</dbReference>
<dbReference type="CDD" id="cd05233">
    <property type="entry name" value="SDR_c"/>
    <property type="match status" value="1"/>
</dbReference>
<dbReference type="Proteomes" id="UP000002754">
    <property type="component" value="Unassembled WGS sequence"/>
</dbReference>
<dbReference type="PRINTS" id="PR00080">
    <property type="entry name" value="SDRFAMILY"/>
</dbReference>
<evidence type="ECO:0000313" key="6">
    <source>
        <dbReference type="Proteomes" id="UP000002754"/>
    </source>
</evidence>
<dbReference type="RefSeq" id="WP_003320811.1">
    <property type="nucleotide sequence ID" value="NZ_ALPT02000005.1"/>
</dbReference>
<reference evidence="5 7" key="2">
    <citation type="submission" date="2014-01" db="EMBL/GenBank/DDBJ databases">
        <title>Draft genome sequencing of Bacillus alcalophilus CGMCC 1.3604.</title>
        <authorList>
            <person name="Yang J."/>
            <person name="Diao L."/>
            <person name="Yang S."/>
        </authorList>
    </citation>
    <scope>NUCLEOTIDE SEQUENCE [LARGE SCALE GENOMIC DNA]</scope>
    <source>
        <strain evidence="5 7">CGMCC 1.3604</strain>
    </source>
</reference>
<dbReference type="OrthoDB" id="9775296at2"/>
<dbReference type="GO" id="GO:0016491">
    <property type="term" value="F:oxidoreductase activity"/>
    <property type="evidence" value="ECO:0007669"/>
    <property type="project" value="UniProtKB-KW"/>
</dbReference>
<dbReference type="SUPFAM" id="SSF51735">
    <property type="entry name" value="NAD(P)-binding Rossmann-fold domains"/>
    <property type="match status" value="1"/>
</dbReference>
<evidence type="ECO:0000256" key="3">
    <source>
        <dbReference type="RuleBase" id="RU000363"/>
    </source>
</evidence>
<evidence type="ECO:0000256" key="2">
    <source>
        <dbReference type="ARBA" id="ARBA00023002"/>
    </source>
</evidence>
<dbReference type="AlphaFoldDB" id="A0A094XJ83"/>
<dbReference type="Proteomes" id="UP000297014">
    <property type="component" value="Unassembled WGS sequence"/>
</dbReference>
<dbReference type="EMBL" id="ALPT02000005">
    <property type="protein sequence ID" value="KGA98800.1"/>
    <property type="molecule type" value="Genomic_DNA"/>
</dbReference>
<proteinExistence type="inferred from homology"/>
<dbReference type="eggNOG" id="COG1028">
    <property type="taxonomic scope" value="Bacteria"/>
</dbReference>
<evidence type="ECO:0000313" key="7">
    <source>
        <dbReference type="Proteomes" id="UP000297014"/>
    </source>
</evidence>
<dbReference type="PRINTS" id="PR00081">
    <property type="entry name" value="GDHRDH"/>
</dbReference>
<organism evidence="4 6">
    <name type="scientific">Alkalihalobacillus alcalophilus ATCC 27647 = CGMCC 1.3604</name>
    <dbReference type="NCBI Taxonomy" id="1218173"/>
    <lineage>
        <taxon>Bacteria</taxon>
        <taxon>Bacillati</taxon>
        <taxon>Bacillota</taxon>
        <taxon>Bacilli</taxon>
        <taxon>Bacillales</taxon>
        <taxon>Bacillaceae</taxon>
        <taxon>Alkalihalobacillus</taxon>
    </lineage>
</organism>
<evidence type="ECO:0000256" key="1">
    <source>
        <dbReference type="ARBA" id="ARBA00006484"/>
    </source>
</evidence>
<sequence>MNTNKKVILITGASRGLGESLTYHFAKKQNQLVICSRNIKELLPVKLKAESFGAEVIALEADVANFNDVDRLVSVAEDSFGKIDILINNASIFGPGLTELADYSEIQFEQVLQINIMNPFLMSKRVLAGMLARNDGLIITLTSAAGKTGFAEWGAYGVSKFAVEGLIQTWADELQDTGVETCLIDPGEMDTVMHDIAVPNCDYPLLKPSQLLPLFDQIIHNQGSVNGKRFEIVEYLEGDL</sequence>
<dbReference type="InterPro" id="IPR002347">
    <property type="entry name" value="SDR_fam"/>
</dbReference>
<comment type="similarity">
    <text evidence="1 3">Belongs to the short-chain dehydrogenases/reductases (SDR) family.</text>
</comment>
<protein>
    <submittedName>
        <fullName evidence="4">3-oxoacyl-ACP reductase</fullName>
    </submittedName>
</protein>
<comment type="caution">
    <text evidence="4">The sequence shown here is derived from an EMBL/GenBank/DDBJ whole genome shotgun (WGS) entry which is preliminary data.</text>
</comment>
<keyword evidence="2" id="KW-0560">Oxidoreductase</keyword>
<evidence type="ECO:0000313" key="4">
    <source>
        <dbReference type="EMBL" id="KGA98800.1"/>
    </source>
</evidence>
<dbReference type="PANTHER" id="PTHR42901:SF1">
    <property type="entry name" value="ALCOHOL DEHYDROGENASE"/>
    <property type="match status" value="1"/>
</dbReference>
<gene>
    <name evidence="5" type="ORF">AJ85_01660</name>
    <name evidence="4" type="ORF">BALCAV_0202540</name>
</gene>
<dbReference type="EMBL" id="JALP01000352">
    <property type="protein sequence ID" value="THG88646.1"/>
    <property type="molecule type" value="Genomic_DNA"/>
</dbReference>
<dbReference type="InterPro" id="IPR036291">
    <property type="entry name" value="NAD(P)-bd_dom_sf"/>
</dbReference>
<accession>A0A094XJ83</accession>